<keyword evidence="2" id="KW-0521">NADP</keyword>
<dbReference type="PANTHER" id="PTHR42748">
    <property type="entry name" value="NITROGEN METABOLITE REPRESSION PROTEIN NMRA FAMILY MEMBER"/>
    <property type="match status" value="1"/>
</dbReference>
<evidence type="ECO:0000256" key="1">
    <source>
        <dbReference type="ARBA" id="ARBA00006328"/>
    </source>
</evidence>
<dbReference type="Gene3D" id="3.40.50.720">
    <property type="entry name" value="NAD(P)-binding Rossmann-like Domain"/>
    <property type="match status" value="1"/>
</dbReference>
<gene>
    <name evidence="4" type="ORF">R3P38DRAFT_2579340</name>
</gene>
<accession>A0AAV9ZFG2</accession>
<feature type="domain" description="NmrA-like" evidence="3">
    <location>
        <begin position="3"/>
        <end position="249"/>
    </location>
</feature>
<keyword evidence="5" id="KW-1185">Reference proteome</keyword>
<dbReference type="InterPro" id="IPR008030">
    <property type="entry name" value="NmrA-like"/>
</dbReference>
<evidence type="ECO:0000259" key="3">
    <source>
        <dbReference type="Pfam" id="PF05368"/>
    </source>
</evidence>
<dbReference type="InterPro" id="IPR036291">
    <property type="entry name" value="NAD(P)-bd_dom_sf"/>
</dbReference>
<reference evidence="4 5" key="1">
    <citation type="journal article" date="2024" name="J Genomics">
        <title>Draft genome sequencing and assembly of Favolaschia claudopus CIRM-BRFM 2984 isolated from oak limbs.</title>
        <authorList>
            <person name="Navarro D."/>
            <person name="Drula E."/>
            <person name="Chaduli D."/>
            <person name="Cazenave R."/>
            <person name="Ahrendt S."/>
            <person name="Wang J."/>
            <person name="Lipzen A."/>
            <person name="Daum C."/>
            <person name="Barry K."/>
            <person name="Grigoriev I.V."/>
            <person name="Favel A."/>
            <person name="Rosso M.N."/>
            <person name="Martin F."/>
        </authorList>
    </citation>
    <scope>NUCLEOTIDE SEQUENCE [LARGE SCALE GENOMIC DNA]</scope>
    <source>
        <strain evidence="4 5">CIRM-BRFM 2984</strain>
    </source>
</reference>
<dbReference type="EMBL" id="JAWWNJ010000155">
    <property type="protein sequence ID" value="KAK6980946.1"/>
    <property type="molecule type" value="Genomic_DNA"/>
</dbReference>
<sequence>MPVITIFGATGLQGSSVLDAVLTNGTWTPRAVSRNLDSPKSKALIARGVEVVVGNLWDKESVKNAMRGSDAVFGNTNFWDPEVLANGHQGKGEIIQGKNLVDAAKEEGVKFFLYSSLPNATKESNGVYTKIYHVDNKAAIEEYLRGSGVPFGVILAGSFAENMWTKNVLKKTPTNAYQIAVPKFAPEDIQSMTWVGHDLGQAAVALITNYQDPSKGVVGRRYPVISWRVRYPEFAAAIAKAIKKEVKFISPETAGNEEYDQMFAFQAKVGFYLETPVPNPDLVALGVKFGTVEEFVEKEIVPRYA</sequence>
<dbReference type="PANTHER" id="PTHR42748:SF7">
    <property type="entry name" value="NMRA LIKE REDOX SENSOR 1-RELATED"/>
    <property type="match status" value="1"/>
</dbReference>
<dbReference type="Pfam" id="PF05368">
    <property type="entry name" value="NmrA"/>
    <property type="match status" value="1"/>
</dbReference>
<evidence type="ECO:0000256" key="2">
    <source>
        <dbReference type="ARBA" id="ARBA00022857"/>
    </source>
</evidence>
<comment type="similarity">
    <text evidence="1">Belongs to the NmrA-type oxidoreductase family.</text>
</comment>
<protein>
    <submittedName>
        <fullName evidence="4">NmrA domain-containing protein</fullName>
    </submittedName>
</protein>
<evidence type="ECO:0000313" key="4">
    <source>
        <dbReference type="EMBL" id="KAK6980946.1"/>
    </source>
</evidence>
<name>A0AAV9ZFG2_9AGAR</name>
<proteinExistence type="inferred from homology"/>
<dbReference type="AlphaFoldDB" id="A0AAV9ZFG2"/>
<dbReference type="Proteomes" id="UP001362999">
    <property type="component" value="Unassembled WGS sequence"/>
</dbReference>
<dbReference type="SUPFAM" id="SSF51735">
    <property type="entry name" value="NAD(P)-binding Rossmann-fold domains"/>
    <property type="match status" value="1"/>
</dbReference>
<organism evidence="4 5">
    <name type="scientific">Favolaschia claudopus</name>
    <dbReference type="NCBI Taxonomy" id="2862362"/>
    <lineage>
        <taxon>Eukaryota</taxon>
        <taxon>Fungi</taxon>
        <taxon>Dikarya</taxon>
        <taxon>Basidiomycota</taxon>
        <taxon>Agaricomycotina</taxon>
        <taxon>Agaricomycetes</taxon>
        <taxon>Agaricomycetidae</taxon>
        <taxon>Agaricales</taxon>
        <taxon>Marasmiineae</taxon>
        <taxon>Mycenaceae</taxon>
        <taxon>Favolaschia</taxon>
    </lineage>
</organism>
<dbReference type="InterPro" id="IPR051164">
    <property type="entry name" value="NmrA-like_oxidored"/>
</dbReference>
<evidence type="ECO:0000313" key="5">
    <source>
        <dbReference type="Proteomes" id="UP001362999"/>
    </source>
</evidence>
<comment type="caution">
    <text evidence="4">The sequence shown here is derived from an EMBL/GenBank/DDBJ whole genome shotgun (WGS) entry which is preliminary data.</text>
</comment>
<dbReference type="Gene3D" id="3.90.25.10">
    <property type="entry name" value="UDP-galactose 4-epimerase, domain 1"/>
    <property type="match status" value="1"/>
</dbReference>